<dbReference type="InterPro" id="IPR029058">
    <property type="entry name" value="AB_hydrolase_fold"/>
</dbReference>
<name>A0AAV3RZQ4_LITER</name>
<gene>
    <name evidence="3" type="ORF">LIER_34509</name>
</gene>
<comment type="caution">
    <text evidence="3">The sequence shown here is derived from an EMBL/GenBank/DDBJ whole genome shotgun (WGS) entry which is preliminary data.</text>
</comment>
<accession>A0AAV3RZQ4</accession>
<dbReference type="GO" id="GO:0016787">
    <property type="term" value="F:hydrolase activity"/>
    <property type="evidence" value="ECO:0007669"/>
    <property type="project" value="InterPro"/>
</dbReference>
<comment type="similarity">
    <text evidence="1">Belongs to the 'GDXG' lipolytic enzyme family.</text>
</comment>
<evidence type="ECO:0000259" key="2">
    <source>
        <dbReference type="Pfam" id="PF07859"/>
    </source>
</evidence>
<sequence>MSVSKIKHDVDIVWEYKPRFRLYKDGSYERNDFPDVPPSLDDPITGVSSKDITISKEISARLYLPKLNSPNQKLPILVYIHGGAFCFESAFEAYYHDYMNALVKEANVVVVSVEYRLAPEHPLPAAYEDAWNALQWVASHSDNEAKIEKEPWLINHGDFEKFFMNGDSAGANIVHNMIMRVGTEKLHGDVNISGAILAFPFFWSSNPIGSMSTENNMQSYFCNIWGFIYPLAPGGIDCPLVNPMANNAPSLAKIGCSKMLVVTGKLDVLRQRGFEYVEAVKKSEWKGEVELVDVEGEDHCFQMEHLHSQKARDLIKRMAYFIMK</sequence>
<protein>
    <submittedName>
        <fullName evidence="3">Deacetylase</fullName>
    </submittedName>
</protein>
<dbReference type="PANTHER" id="PTHR23024">
    <property type="entry name" value="ARYLACETAMIDE DEACETYLASE"/>
    <property type="match status" value="1"/>
</dbReference>
<dbReference type="Proteomes" id="UP001454036">
    <property type="component" value="Unassembled WGS sequence"/>
</dbReference>
<dbReference type="EMBL" id="BAABME010014491">
    <property type="protein sequence ID" value="GAA0187221.1"/>
    <property type="molecule type" value="Genomic_DNA"/>
</dbReference>
<dbReference type="SUPFAM" id="SSF53474">
    <property type="entry name" value="alpha/beta-Hydrolases"/>
    <property type="match status" value="1"/>
</dbReference>
<dbReference type="Pfam" id="PF07859">
    <property type="entry name" value="Abhydrolase_3"/>
    <property type="match status" value="1"/>
</dbReference>
<dbReference type="InterPro" id="IPR050466">
    <property type="entry name" value="Carboxylest/Gibb_receptor"/>
</dbReference>
<dbReference type="PANTHER" id="PTHR23024:SF449">
    <property type="entry name" value="2-HYDROXYISOFLAVANONE DEHYDRATASE"/>
    <property type="match status" value="1"/>
</dbReference>
<keyword evidence="4" id="KW-1185">Reference proteome</keyword>
<organism evidence="3 4">
    <name type="scientific">Lithospermum erythrorhizon</name>
    <name type="common">Purple gromwell</name>
    <name type="synonym">Lithospermum officinale var. erythrorhizon</name>
    <dbReference type="NCBI Taxonomy" id="34254"/>
    <lineage>
        <taxon>Eukaryota</taxon>
        <taxon>Viridiplantae</taxon>
        <taxon>Streptophyta</taxon>
        <taxon>Embryophyta</taxon>
        <taxon>Tracheophyta</taxon>
        <taxon>Spermatophyta</taxon>
        <taxon>Magnoliopsida</taxon>
        <taxon>eudicotyledons</taxon>
        <taxon>Gunneridae</taxon>
        <taxon>Pentapetalae</taxon>
        <taxon>asterids</taxon>
        <taxon>lamiids</taxon>
        <taxon>Boraginales</taxon>
        <taxon>Boraginaceae</taxon>
        <taxon>Boraginoideae</taxon>
        <taxon>Lithospermeae</taxon>
        <taxon>Lithospermum</taxon>
    </lineage>
</organism>
<feature type="domain" description="Alpha/beta hydrolase fold-3" evidence="2">
    <location>
        <begin position="77"/>
        <end position="302"/>
    </location>
</feature>
<evidence type="ECO:0000313" key="4">
    <source>
        <dbReference type="Proteomes" id="UP001454036"/>
    </source>
</evidence>
<dbReference type="InterPro" id="IPR013094">
    <property type="entry name" value="AB_hydrolase_3"/>
</dbReference>
<evidence type="ECO:0000313" key="3">
    <source>
        <dbReference type="EMBL" id="GAA0187221.1"/>
    </source>
</evidence>
<evidence type="ECO:0000256" key="1">
    <source>
        <dbReference type="ARBA" id="ARBA00010515"/>
    </source>
</evidence>
<reference evidence="3 4" key="1">
    <citation type="submission" date="2024-01" db="EMBL/GenBank/DDBJ databases">
        <title>The complete chloroplast genome sequence of Lithospermum erythrorhizon: insights into the phylogenetic relationship among Boraginaceae species and the maternal lineages of purple gromwells.</title>
        <authorList>
            <person name="Okada T."/>
            <person name="Watanabe K."/>
        </authorList>
    </citation>
    <scope>NUCLEOTIDE SEQUENCE [LARGE SCALE GENOMIC DNA]</scope>
</reference>
<proteinExistence type="inferred from homology"/>
<dbReference type="Gene3D" id="3.40.50.1820">
    <property type="entry name" value="alpha/beta hydrolase"/>
    <property type="match status" value="1"/>
</dbReference>
<dbReference type="AlphaFoldDB" id="A0AAV3RZQ4"/>